<feature type="compositionally biased region" description="Basic and acidic residues" evidence="1">
    <location>
        <begin position="460"/>
        <end position="469"/>
    </location>
</feature>
<organism evidence="4">
    <name type="scientific">Rosellinia necatrix</name>
    <name type="common">White root-rot fungus</name>
    <dbReference type="NCBI Taxonomy" id="77044"/>
    <lineage>
        <taxon>Eukaryota</taxon>
        <taxon>Fungi</taxon>
        <taxon>Dikarya</taxon>
        <taxon>Ascomycota</taxon>
        <taxon>Pezizomycotina</taxon>
        <taxon>Sordariomycetes</taxon>
        <taxon>Xylariomycetidae</taxon>
        <taxon>Xylariales</taxon>
        <taxon>Xylariaceae</taxon>
        <taxon>Rosellinia</taxon>
    </lineage>
</organism>
<feature type="region of interest" description="Disordered" evidence="1">
    <location>
        <begin position="445"/>
        <end position="478"/>
    </location>
</feature>
<dbReference type="Pfam" id="PF07287">
    <property type="entry name" value="AtuA"/>
    <property type="match status" value="1"/>
</dbReference>
<dbReference type="OMA" id="YMRIFAQ"/>
<dbReference type="Proteomes" id="UP000054516">
    <property type="component" value="Unassembled WGS sequence"/>
</dbReference>
<accession>A0A1S7UNX9</accession>
<gene>
    <name evidence="4" type="ORF">SAMD00023353_2200910</name>
</gene>
<feature type="region of interest" description="Disordered" evidence="1">
    <location>
        <begin position="512"/>
        <end position="534"/>
    </location>
</feature>
<evidence type="ECO:0000259" key="3">
    <source>
        <dbReference type="Pfam" id="PF23544"/>
    </source>
</evidence>
<keyword evidence="5" id="KW-1185">Reference proteome</keyword>
<evidence type="ECO:0000259" key="2">
    <source>
        <dbReference type="Pfam" id="PF07287"/>
    </source>
</evidence>
<dbReference type="InterPro" id="IPR010839">
    <property type="entry name" value="AtuA_N"/>
</dbReference>
<reference evidence="4" key="1">
    <citation type="submission" date="2016-03" db="EMBL/GenBank/DDBJ databases">
        <title>Draft genome sequence of Rosellinia necatrix.</title>
        <authorList>
            <person name="Kanematsu S."/>
        </authorList>
    </citation>
    <scope>NUCLEOTIDE SEQUENCE [LARGE SCALE GENOMIC DNA]</scope>
    <source>
        <strain evidence="4">W97</strain>
    </source>
</reference>
<dbReference type="PANTHER" id="PTHR47585:SF1">
    <property type="entry name" value="DUF1446 DOMAIN-CONTAINING PROTEIN"/>
    <property type="match status" value="1"/>
</dbReference>
<feature type="compositionally biased region" description="Acidic residues" evidence="1">
    <location>
        <begin position="515"/>
        <end position="534"/>
    </location>
</feature>
<dbReference type="PANTHER" id="PTHR47585">
    <property type="match status" value="1"/>
</dbReference>
<dbReference type="OrthoDB" id="10265871at2759"/>
<dbReference type="EMBL" id="DF977467">
    <property type="protein sequence ID" value="GAP85154.2"/>
    <property type="molecule type" value="Genomic_DNA"/>
</dbReference>
<feature type="domain" description="AtuA-like ferredoxin-fold" evidence="3">
    <location>
        <begin position="535"/>
        <end position="610"/>
    </location>
</feature>
<sequence>MLTQATAGPIDVITGDYLAEANLAQHAEAYARGEHPGYVPSAYEGLRLSLKAIDEKRIKVIINGGGLNPKGLAEVTHKMASERGYKLKVAYVEGDNLLPIVHDIIKPDSKGRLPHFDSQNDRVTLAKDTDNFLQDPNKKIVAANAYLGCRAIRRGLELGADIIICGRVADASPVMGAAQWWHGWGDDAYDELAGALVAGHLIECSTYGTGGNFAGFDRYATARLLDLGCPIAEVAGDGAAVITKHEALRGIVTEEVVKCQLLYELQGSVYLNSDVKADLAGVAVRRVGRHRVRVSGARGYPPPPTTKLAVFYRGGWQGEHTLNATGLATDRKYELQEAQMRAQLDRWGVTADIDVLEFQRVGVPQPDPRSQLAATTYLRIFVQAARPETVRRVHQALWHTFMQHFPGLNGTLDTRLLSQPVPFLGYFPALVPQSRIRETVTVIGADGAPAGPPPATEALAPREDRDPEAPRPLASFGATRDAPLGDVALARSGDKGANVNVGFTPRAALLRLNLDDDDDDDDEGGKEEQEEEKEEEEVWEWLRAFLTRDRLRRLMRDDWRPWFHVERVELPRLRAVHFVVYGALGRGVSGSARLDSLGKGFAEWLRAVHVPVPVKFLRAGPRSKM</sequence>
<name>A0A1S7UNX9_ROSNE</name>
<dbReference type="Pfam" id="PF23544">
    <property type="entry name" value="AtuA_ferredoxin"/>
    <property type="match status" value="1"/>
</dbReference>
<evidence type="ECO:0000256" key="1">
    <source>
        <dbReference type="SAM" id="MobiDB-lite"/>
    </source>
</evidence>
<dbReference type="InterPro" id="IPR056362">
    <property type="entry name" value="AtuA-like_ferredoxin_dom"/>
</dbReference>
<proteinExistence type="predicted"/>
<evidence type="ECO:0000313" key="4">
    <source>
        <dbReference type="EMBL" id="GAP85154.2"/>
    </source>
</evidence>
<protein>
    <submittedName>
        <fullName evidence="4">Putative DUF1446-domain-containing protein</fullName>
    </submittedName>
</protein>
<dbReference type="AlphaFoldDB" id="A0A1S7UNX9"/>
<feature type="domain" description="Acyclic terpene utilisation N-terminal" evidence="2">
    <location>
        <begin position="2"/>
        <end position="441"/>
    </location>
</feature>
<evidence type="ECO:0000313" key="5">
    <source>
        <dbReference type="Proteomes" id="UP000054516"/>
    </source>
</evidence>